<gene>
    <name evidence="2" type="ORF">D1869_04555</name>
    <name evidence="1" type="ORF">HNQ62_001951</name>
</gene>
<proteinExistence type="predicted"/>
<dbReference type="KEGG" id="soh:D1869_04555"/>
<dbReference type="EMBL" id="CP045484">
    <property type="protein sequence ID" value="QGR16549.1"/>
    <property type="molecule type" value="Genomic_DNA"/>
</dbReference>
<organism evidence="2 3">
    <name type="scientific">Sulfurisphaera ohwakuensis</name>
    <dbReference type="NCBI Taxonomy" id="69656"/>
    <lineage>
        <taxon>Archaea</taxon>
        <taxon>Thermoproteota</taxon>
        <taxon>Thermoprotei</taxon>
        <taxon>Sulfolobales</taxon>
        <taxon>Sulfolobaceae</taxon>
        <taxon>Sulfurisphaera</taxon>
    </lineage>
</organism>
<name>A0A650CFL0_SULOH</name>
<reference evidence="1 4" key="2">
    <citation type="submission" date="2020-08" db="EMBL/GenBank/DDBJ databases">
        <title>Genomic Encyclopedia of Type Strains, Phase IV (KMG-IV): sequencing the most valuable type-strain genomes for metagenomic binning, comparative biology and taxonomic classification.</title>
        <authorList>
            <person name="Goeker M."/>
        </authorList>
    </citation>
    <scope>NUCLEOTIDE SEQUENCE [LARGE SCALE GENOMIC DNA]</scope>
    <source>
        <strain evidence="1 4">DSM 12421</strain>
    </source>
</reference>
<dbReference type="AlphaFoldDB" id="A0A650CFL0"/>
<dbReference type="EMBL" id="JACHFY010000011">
    <property type="protein sequence ID" value="MBB5254178.1"/>
    <property type="molecule type" value="Genomic_DNA"/>
</dbReference>
<reference evidence="2 3" key="1">
    <citation type="submission" date="2019-10" db="EMBL/GenBank/DDBJ databases">
        <title>Genome Sequences from Six Type Strain Members of the Archaeal Family Sulfolobaceae: Acidianus ambivalens, Acidianus infernus, Metallosphaera prunae, Stygiolobus azoricus, Sulfolobus metallicus, and Sulfurisphaera ohwakuensis.</title>
        <authorList>
            <person name="Counts J.A."/>
            <person name="Kelly R.M."/>
        </authorList>
    </citation>
    <scope>NUCLEOTIDE SEQUENCE [LARGE SCALE GENOMIC DNA]</scope>
    <source>
        <strain evidence="2 3">TA-1</strain>
    </source>
</reference>
<accession>A0A650CFL0</accession>
<dbReference type="OrthoDB" id="38075at2157"/>
<sequence length="114" mass="13136">MVKDDCGCVITRKYASDFLIKRVYDKPKGKEIATVRIDESRWFKLFYDGEKITYKSSECPVTIITLEALCEAFEEKKDPKEFINSIKGFTLNDIAKKIMEQFLGVINEKSGLHS</sequence>
<evidence type="ECO:0000313" key="3">
    <source>
        <dbReference type="Proteomes" id="UP000427373"/>
    </source>
</evidence>
<dbReference type="GeneID" id="42800490"/>
<dbReference type="RefSeq" id="WP_156014105.1">
    <property type="nucleotide sequence ID" value="NZ_CP045484.1"/>
</dbReference>
<evidence type="ECO:0000313" key="1">
    <source>
        <dbReference type="EMBL" id="MBB5254178.1"/>
    </source>
</evidence>
<evidence type="ECO:0000313" key="4">
    <source>
        <dbReference type="Proteomes" id="UP000582213"/>
    </source>
</evidence>
<evidence type="ECO:0000313" key="2">
    <source>
        <dbReference type="EMBL" id="QGR16549.1"/>
    </source>
</evidence>
<dbReference type="Proteomes" id="UP000427373">
    <property type="component" value="Chromosome"/>
</dbReference>
<protein>
    <submittedName>
        <fullName evidence="2">Uncharacterized protein</fullName>
    </submittedName>
</protein>
<dbReference type="Proteomes" id="UP000582213">
    <property type="component" value="Unassembled WGS sequence"/>
</dbReference>
<keyword evidence="3" id="KW-1185">Reference proteome</keyword>